<proteinExistence type="predicted"/>
<dbReference type="InterPro" id="IPR032675">
    <property type="entry name" value="LRR_dom_sf"/>
</dbReference>
<dbReference type="Pfam" id="PF00560">
    <property type="entry name" value="LRR_1"/>
    <property type="match status" value="1"/>
</dbReference>
<dbReference type="PROSITE" id="PS51450">
    <property type="entry name" value="LRR"/>
    <property type="match status" value="3"/>
</dbReference>
<dbReference type="AlphaFoldDB" id="A0A1T0AV09"/>
<accession>A0A1T0AV09</accession>
<sequence length="427" mass="48536">MSNNEAKIISDQDWEWWCGLPDSLKYVLMMNTPYIGDLLKLDDKGKIEVKNELYDRTGKISEVVAYYVGSEIFGEGLDTIKWKEGVSTEDINQLAYLPSLKCFEARSCGLTEIPANTVFEEIRIGEGNHIQDISYPNELVKLKKLSIRDNSLSEQCWENLGKIPNLEKLKLTGTNIKVDSPAEFVKLKELYIRDNPLSEKSWEYLGKIPHLEVLELFNTNISVTRSAGFLSLESLIIKSNELTEQCWEFLEKIPHLEHLSLCSNNIIEVPRLSLNLRTLGLVIRRENGVIGLENLASLSNLKTLMLTTNCTESLPDLSELTSLKYWRFDKSELTAKSFEGVKLPPNLEELDLSHNKALDDIPDAVCKLTKLVSLHLDGTQITEKALPKLASLTYLEELYLPKETINENDAEVIQLKAKLPHCEIRIR</sequence>
<dbReference type="EMBL" id="MUYA01000002">
    <property type="protein sequence ID" value="OOS00551.1"/>
    <property type="molecule type" value="Genomic_DNA"/>
</dbReference>
<dbReference type="STRING" id="734.B0187_01195"/>
<name>A0A1T0AV09_9PAST</name>
<evidence type="ECO:0000313" key="2">
    <source>
        <dbReference type="Proteomes" id="UP000190867"/>
    </source>
</evidence>
<evidence type="ECO:0008006" key="3">
    <source>
        <dbReference type="Google" id="ProtNLM"/>
    </source>
</evidence>
<protein>
    <recommendedName>
        <fullName evidence="3">Leucine-rich repeat domain-containing protein</fullName>
    </recommendedName>
</protein>
<dbReference type="InterPro" id="IPR001611">
    <property type="entry name" value="Leu-rich_rpt"/>
</dbReference>
<dbReference type="InterPro" id="IPR052595">
    <property type="entry name" value="LRRC69/RLP"/>
</dbReference>
<dbReference type="Proteomes" id="UP000190867">
    <property type="component" value="Unassembled WGS sequence"/>
</dbReference>
<gene>
    <name evidence="1" type="ORF">B0187_01195</name>
</gene>
<dbReference type="SMART" id="SM00365">
    <property type="entry name" value="LRR_SD22"/>
    <property type="match status" value="3"/>
</dbReference>
<dbReference type="RefSeq" id="WP_078236021.1">
    <property type="nucleotide sequence ID" value="NZ_MUYA01000002.1"/>
</dbReference>
<dbReference type="OrthoDB" id="1012460at2"/>
<comment type="caution">
    <text evidence="1">The sequence shown here is derived from an EMBL/GenBank/DDBJ whole genome shotgun (WGS) entry which is preliminary data.</text>
</comment>
<evidence type="ECO:0000313" key="1">
    <source>
        <dbReference type="EMBL" id="OOS00551.1"/>
    </source>
</evidence>
<organism evidence="1 2">
    <name type="scientific">Haemophilus paracuniculus</name>
    <dbReference type="NCBI Taxonomy" id="734"/>
    <lineage>
        <taxon>Bacteria</taxon>
        <taxon>Pseudomonadati</taxon>
        <taxon>Pseudomonadota</taxon>
        <taxon>Gammaproteobacteria</taxon>
        <taxon>Pasteurellales</taxon>
        <taxon>Pasteurellaceae</taxon>
        <taxon>Haemophilus</taxon>
    </lineage>
</organism>
<dbReference type="Gene3D" id="3.80.10.10">
    <property type="entry name" value="Ribonuclease Inhibitor"/>
    <property type="match status" value="2"/>
</dbReference>
<reference evidence="1 2" key="1">
    <citation type="submission" date="2017-02" db="EMBL/GenBank/DDBJ databases">
        <title>Draft genome sequence of Haemophilus paracuniculus CCUG 43573 type strain.</title>
        <authorList>
            <person name="Engstrom-Jakobsson H."/>
            <person name="Salva-Serra F."/>
            <person name="Thorell K."/>
            <person name="Gonzales-Siles L."/>
            <person name="Karlsson R."/>
            <person name="Boulund F."/>
            <person name="Engstrand L."/>
            <person name="Kristiansson E."/>
            <person name="Moore E."/>
        </authorList>
    </citation>
    <scope>NUCLEOTIDE SEQUENCE [LARGE SCALE GENOMIC DNA]</scope>
    <source>
        <strain evidence="1 2">CCUG 43573</strain>
    </source>
</reference>
<dbReference type="SUPFAM" id="SSF52058">
    <property type="entry name" value="L domain-like"/>
    <property type="match status" value="1"/>
</dbReference>
<keyword evidence="2" id="KW-1185">Reference proteome</keyword>
<dbReference type="PANTHER" id="PTHR48057">
    <property type="entry name" value="LEUCINE-RICH REPEAT SERINE/THREONINE-PROTEIN KINASE 1"/>
    <property type="match status" value="1"/>
</dbReference>